<organism evidence="1 2">
    <name type="scientific">Fraxinus pennsylvanica</name>
    <dbReference type="NCBI Taxonomy" id="56036"/>
    <lineage>
        <taxon>Eukaryota</taxon>
        <taxon>Viridiplantae</taxon>
        <taxon>Streptophyta</taxon>
        <taxon>Embryophyta</taxon>
        <taxon>Tracheophyta</taxon>
        <taxon>Spermatophyta</taxon>
        <taxon>Magnoliopsida</taxon>
        <taxon>eudicotyledons</taxon>
        <taxon>Gunneridae</taxon>
        <taxon>Pentapetalae</taxon>
        <taxon>asterids</taxon>
        <taxon>lamiids</taxon>
        <taxon>Lamiales</taxon>
        <taxon>Oleaceae</taxon>
        <taxon>Oleeae</taxon>
        <taxon>Fraxinus</taxon>
    </lineage>
</organism>
<sequence length="115" mass="11720">MLYAPALQSVAMSTIVLLQKAAQMGAVALNASLLRGLRIVSSSSPSSGLREWSMQQLAGGCTNSNASDLLGSRMATSGDPSGGISTLMMSTNNGIDIFAAKEAFGGGEFGGKDME</sequence>
<keyword evidence="2" id="KW-1185">Reference proteome</keyword>
<accession>A0AAD1YNW0</accession>
<evidence type="ECO:0000313" key="2">
    <source>
        <dbReference type="Proteomes" id="UP000834106"/>
    </source>
</evidence>
<evidence type="ECO:0000313" key="1">
    <source>
        <dbReference type="EMBL" id="CAI9753210.1"/>
    </source>
</evidence>
<dbReference type="AlphaFoldDB" id="A0AAD1YNW0"/>
<protein>
    <submittedName>
        <fullName evidence="1">Uncharacterized protein</fullName>
    </submittedName>
</protein>
<proteinExistence type="predicted"/>
<gene>
    <name evidence="1" type="ORF">FPE_LOCUS641</name>
</gene>
<dbReference type="EMBL" id="OU503036">
    <property type="protein sequence ID" value="CAI9753210.1"/>
    <property type="molecule type" value="Genomic_DNA"/>
</dbReference>
<reference evidence="1" key="1">
    <citation type="submission" date="2023-05" db="EMBL/GenBank/DDBJ databases">
        <authorList>
            <person name="Huff M."/>
        </authorList>
    </citation>
    <scope>NUCLEOTIDE SEQUENCE</scope>
</reference>
<name>A0AAD1YNW0_9LAMI</name>
<dbReference type="Proteomes" id="UP000834106">
    <property type="component" value="Chromosome 1"/>
</dbReference>